<dbReference type="KEGG" id="ksn:43585535"/>
<evidence type="ECO:0000313" key="4">
    <source>
        <dbReference type="Proteomes" id="UP000322225"/>
    </source>
</evidence>
<sequence>MLKLWPLLTILGTPLLVKGAPGVKMYYPSQPFTEITTIPARPTQAPSVLDKRVINVLNISPSPTNLESTSMTLTAASDSSASDTDENGTPAPDSDSTSSSSTDDSAQSNSSSGVTSMPTSTGSSASDSDTSSSGGTVSTSSEEAQESDSATASSTDISDVFSNTASTTISSSGTAIATSIADGSDSYTVNSTTIFGAGGVANCSLLHSNTGADWLISAACAMMKCNPKWIEANLKVIEAGAYTVQITTYDEQYNAHHTEVTYANATRDTSDNANGAWIGGTIDRGVENMGGLGVNNNQLLNQTQWEEHNGGGSYLAAGLMGLQYLTGWYPTYDLVPDDDKLLSSPLIAMTPPKKFNLGQLASSQYYTVSHFESDTNNTVVWDPYGQGDSAYHTLGLDDFRRSFLGLYHLDWPHFFHANQDGGSQ</sequence>
<dbReference type="RefSeq" id="XP_031864321.1">
    <property type="nucleotide sequence ID" value="XM_032001431.1"/>
</dbReference>
<feature type="compositionally biased region" description="Low complexity" evidence="1">
    <location>
        <begin position="93"/>
        <end position="155"/>
    </location>
</feature>
<proteinExistence type="predicted"/>
<feature type="compositionally biased region" description="Low complexity" evidence="1">
    <location>
        <begin position="68"/>
        <end position="82"/>
    </location>
</feature>
<dbReference type="GeneID" id="43585535"/>
<reference evidence="3" key="2">
    <citation type="submission" date="2024-01" db="EMBL/GenBank/DDBJ databases">
        <title>Comparative genomics of Cryptococcus and Kwoniella reveals pathogenesis evolution and contrasting modes of karyotype evolution via chromosome fusion or intercentromeric recombination.</title>
        <authorList>
            <person name="Coelho M.A."/>
            <person name="David-Palma M."/>
            <person name="Shea T."/>
            <person name="Bowers K."/>
            <person name="McGinley-Smith S."/>
            <person name="Mohammad A.W."/>
            <person name="Gnirke A."/>
            <person name="Yurkov A.M."/>
            <person name="Nowrousian M."/>
            <person name="Sun S."/>
            <person name="Cuomo C.A."/>
            <person name="Heitman J."/>
        </authorList>
    </citation>
    <scope>NUCLEOTIDE SEQUENCE</scope>
    <source>
        <strain evidence="3">CBS 12478</strain>
    </source>
</reference>
<evidence type="ECO:0000256" key="1">
    <source>
        <dbReference type="SAM" id="MobiDB-lite"/>
    </source>
</evidence>
<name>A0A5M6C8Q2_9TREE</name>
<dbReference type="EMBL" id="CP144055">
    <property type="protein sequence ID" value="WWD18590.1"/>
    <property type="molecule type" value="Genomic_DNA"/>
</dbReference>
<protein>
    <submittedName>
        <fullName evidence="3">Uncharacterized protein</fullName>
    </submittedName>
</protein>
<feature type="region of interest" description="Disordered" evidence="1">
    <location>
        <begin position="60"/>
        <end position="155"/>
    </location>
</feature>
<dbReference type="AlphaFoldDB" id="A0A5M6C8Q2"/>
<accession>A0A5M6C8Q2</accession>
<reference evidence="3" key="1">
    <citation type="submission" date="2017-08" db="EMBL/GenBank/DDBJ databases">
        <authorList>
            <person name="Cuomo C."/>
            <person name="Billmyre B."/>
            <person name="Heitman J."/>
        </authorList>
    </citation>
    <scope>NUCLEOTIDE SEQUENCE</scope>
    <source>
        <strain evidence="3">CBS 12478</strain>
    </source>
</reference>
<keyword evidence="4" id="KW-1185">Reference proteome</keyword>
<organism evidence="3 4">
    <name type="scientific">Kwoniella shandongensis</name>
    <dbReference type="NCBI Taxonomy" id="1734106"/>
    <lineage>
        <taxon>Eukaryota</taxon>
        <taxon>Fungi</taxon>
        <taxon>Dikarya</taxon>
        <taxon>Basidiomycota</taxon>
        <taxon>Agaricomycotina</taxon>
        <taxon>Tremellomycetes</taxon>
        <taxon>Tremellales</taxon>
        <taxon>Cryptococcaceae</taxon>
        <taxon>Kwoniella</taxon>
    </lineage>
</organism>
<dbReference type="Proteomes" id="UP000322225">
    <property type="component" value="Chromosome 5"/>
</dbReference>
<evidence type="ECO:0000256" key="2">
    <source>
        <dbReference type="SAM" id="SignalP"/>
    </source>
</evidence>
<feature type="chain" id="PRO_5044257421" evidence="2">
    <location>
        <begin position="20"/>
        <end position="424"/>
    </location>
</feature>
<dbReference type="OrthoDB" id="2572934at2759"/>
<feature type="signal peptide" evidence="2">
    <location>
        <begin position="1"/>
        <end position="19"/>
    </location>
</feature>
<evidence type="ECO:0000313" key="3">
    <source>
        <dbReference type="EMBL" id="WWD18590.1"/>
    </source>
</evidence>
<gene>
    <name evidence="3" type="ORF">CI109_103043</name>
</gene>
<keyword evidence="2" id="KW-0732">Signal</keyword>